<sequence>MQQPGFRFYSMVLILLILSVLLVVLLKTCHRKSRERQESTGMVSHPTAIPTTLELTPAPQSTAFPASTPTITSDPPPRTTPIPMFSSTPTSRSTPIIRTGLTTSPPLFPTPIPTSASRTAIYTCTVRKTCAEMSSCEEAYYHLNICGNKRLDRDNDGVPCENICPGG</sequence>
<evidence type="ECO:0000313" key="4">
    <source>
        <dbReference type="EMBL" id="GAK61432.1"/>
    </source>
</evidence>
<protein>
    <recommendedName>
        <fullName evidence="3">Excalibur calcium-binding domain-containing protein</fullName>
    </recommendedName>
</protein>
<evidence type="ECO:0000256" key="2">
    <source>
        <dbReference type="SAM" id="Phobius"/>
    </source>
</evidence>
<dbReference type="InterPro" id="IPR008613">
    <property type="entry name" value="Excalibur_Ca-bd_domain"/>
</dbReference>
<accession>A0A081CA27</accession>
<evidence type="ECO:0000256" key="1">
    <source>
        <dbReference type="SAM" id="MobiDB-lite"/>
    </source>
</evidence>
<keyword evidence="5" id="KW-1185">Reference proteome</keyword>
<dbReference type="AlphaFoldDB" id="A0A081CA27"/>
<keyword evidence="2" id="KW-0812">Transmembrane</keyword>
<dbReference type="Pfam" id="PF05901">
    <property type="entry name" value="Excalibur"/>
    <property type="match status" value="1"/>
</dbReference>
<dbReference type="STRING" id="1499967.U27_01332"/>
<proteinExistence type="predicted"/>
<keyword evidence="2" id="KW-1133">Transmembrane helix</keyword>
<feature type="transmembrane region" description="Helical" evidence="2">
    <location>
        <begin position="6"/>
        <end position="26"/>
    </location>
</feature>
<reference evidence="4 5" key="1">
    <citation type="journal article" date="2015" name="PeerJ">
        <title>First genomic representation of candidate bacterial phylum KSB3 points to enhanced environmental sensing as a trigger of wastewater bulking.</title>
        <authorList>
            <person name="Sekiguchi Y."/>
            <person name="Ohashi A."/>
            <person name="Parks D.H."/>
            <person name="Yamauchi T."/>
            <person name="Tyson G.W."/>
            <person name="Hugenholtz P."/>
        </authorList>
    </citation>
    <scope>NUCLEOTIDE SEQUENCE [LARGE SCALE GENOMIC DNA]</scope>
</reference>
<gene>
    <name evidence="4" type="ORF">U27_01332</name>
</gene>
<evidence type="ECO:0000313" key="5">
    <source>
        <dbReference type="Proteomes" id="UP000030661"/>
    </source>
</evidence>
<dbReference type="HOGENOM" id="CLU_1591358_0_0_0"/>
<name>A0A081CA27_VECG1</name>
<feature type="domain" description="Excalibur calcium-binding" evidence="3">
    <location>
        <begin position="127"/>
        <end position="161"/>
    </location>
</feature>
<feature type="compositionally biased region" description="Low complexity" evidence="1">
    <location>
        <begin position="86"/>
        <end position="99"/>
    </location>
</feature>
<feature type="region of interest" description="Disordered" evidence="1">
    <location>
        <begin position="66"/>
        <end position="112"/>
    </location>
</feature>
<dbReference type="Proteomes" id="UP000030661">
    <property type="component" value="Unassembled WGS sequence"/>
</dbReference>
<organism evidence="4 5">
    <name type="scientific">Vecturithrix granuli</name>
    <dbReference type="NCBI Taxonomy" id="1499967"/>
    <lineage>
        <taxon>Bacteria</taxon>
        <taxon>Candidatus Moduliflexota</taxon>
        <taxon>Candidatus Vecturitrichia</taxon>
        <taxon>Candidatus Vecturitrichales</taxon>
        <taxon>Candidatus Vecturitrichaceae</taxon>
        <taxon>Candidatus Vecturithrix</taxon>
    </lineage>
</organism>
<evidence type="ECO:0000259" key="3">
    <source>
        <dbReference type="Pfam" id="PF05901"/>
    </source>
</evidence>
<keyword evidence="2" id="KW-0472">Membrane</keyword>
<dbReference type="EMBL" id="DF820479">
    <property type="protein sequence ID" value="GAK61432.1"/>
    <property type="molecule type" value="Genomic_DNA"/>
</dbReference>